<dbReference type="CDD" id="cd09272">
    <property type="entry name" value="RNase_HI_RT_Ty1"/>
    <property type="match status" value="1"/>
</dbReference>
<dbReference type="Proteomes" id="UP000237000">
    <property type="component" value="Unassembled WGS sequence"/>
</dbReference>
<comment type="caution">
    <text evidence="1">The sequence shown here is derived from an EMBL/GenBank/DDBJ whole genome shotgun (WGS) entry which is preliminary data.</text>
</comment>
<reference evidence="2" key="1">
    <citation type="submission" date="2016-06" db="EMBL/GenBank/DDBJ databases">
        <title>Parallel loss of symbiosis genes in relatives of nitrogen-fixing non-legume Parasponia.</title>
        <authorList>
            <person name="Van Velzen R."/>
            <person name="Holmer R."/>
            <person name="Bu F."/>
            <person name="Rutten L."/>
            <person name="Van Zeijl A."/>
            <person name="Liu W."/>
            <person name="Santuari L."/>
            <person name="Cao Q."/>
            <person name="Sharma T."/>
            <person name="Shen D."/>
            <person name="Roswanjaya Y."/>
            <person name="Wardhani T."/>
            <person name="Kalhor M.S."/>
            <person name="Jansen J."/>
            <person name="Van den Hoogen J."/>
            <person name="Gungor B."/>
            <person name="Hartog M."/>
            <person name="Hontelez J."/>
            <person name="Verver J."/>
            <person name="Yang W.-C."/>
            <person name="Schijlen E."/>
            <person name="Repin R."/>
            <person name="Schilthuizen M."/>
            <person name="Schranz E."/>
            <person name="Heidstra R."/>
            <person name="Miyata K."/>
            <person name="Fedorova E."/>
            <person name="Kohlen W."/>
            <person name="Bisseling T."/>
            <person name="Smit S."/>
            <person name="Geurts R."/>
        </authorList>
    </citation>
    <scope>NUCLEOTIDE SEQUENCE [LARGE SCALE GENOMIC DNA]</scope>
    <source>
        <strain evidence="2">cv. RG33-2</strain>
    </source>
</reference>
<gene>
    <name evidence="1" type="ORF">TorRG33x02_217530</name>
</gene>
<protein>
    <submittedName>
        <fullName evidence="1">Uncharacterized protein</fullName>
    </submittedName>
</protein>
<accession>A0A2P5EAD1</accession>
<name>A0A2P5EAD1_TREOI</name>
<dbReference type="EMBL" id="JXTC01000194">
    <property type="protein sequence ID" value="PON82508.1"/>
    <property type="molecule type" value="Genomic_DNA"/>
</dbReference>
<dbReference type="PANTHER" id="PTHR11439">
    <property type="entry name" value="GAG-POL-RELATED RETROTRANSPOSON"/>
    <property type="match status" value="1"/>
</dbReference>
<dbReference type="PANTHER" id="PTHR11439:SF440">
    <property type="entry name" value="INTEGRASE CATALYTIC DOMAIN-CONTAINING PROTEIN"/>
    <property type="match status" value="1"/>
</dbReference>
<sequence length="140" mass="15783">SGYCTFVWGNLVTWRSKKQSVVARSSAEAEFRSLANGISELLWVKMLLEELQAPKIMPLKLYCDNKAAISIAHNPVHHDRTKHVEVDRHFIKEKIENGTLCITYVTSGEQTADILTKGLTKPVFDKLVCKLGMLDVYHPA</sequence>
<evidence type="ECO:0000313" key="1">
    <source>
        <dbReference type="EMBL" id="PON82508.1"/>
    </source>
</evidence>
<dbReference type="STRING" id="63057.A0A2P5EAD1"/>
<evidence type="ECO:0000313" key="2">
    <source>
        <dbReference type="Proteomes" id="UP000237000"/>
    </source>
</evidence>
<feature type="non-terminal residue" evidence="1">
    <location>
        <position position="1"/>
    </location>
</feature>
<organism evidence="1 2">
    <name type="scientific">Trema orientale</name>
    <name type="common">Charcoal tree</name>
    <name type="synonym">Celtis orientalis</name>
    <dbReference type="NCBI Taxonomy" id="63057"/>
    <lineage>
        <taxon>Eukaryota</taxon>
        <taxon>Viridiplantae</taxon>
        <taxon>Streptophyta</taxon>
        <taxon>Embryophyta</taxon>
        <taxon>Tracheophyta</taxon>
        <taxon>Spermatophyta</taxon>
        <taxon>Magnoliopsida</taxon>
        <taxon>eudicotyledons</taxon>
        <taxon>Gunneridae</taxon>
        <taxon>Pentapetalae</taxon>
        <taxon>rosids</taxon>
        <taxon>fabids</taxon>
        <taxon>Rosales</taxon>
        <taxon>Cannabaceae</taxon>
        <taxon>Trema</taxon>
    </lineage>
</organism>
<dbReference type="AlphaFoldDB" id="A0A2P5EAD1"/>
<dbReference type="InParanoid" id="A0A2P5EAD1"/>
<keyword evidence="2" id="KW-1185">Reference proteome</keyword>
<dbReference type="OrthoDB" id="414945at2759"/>
<proteinExistence type="predicted"/>